<evidence type="ECO:0000256" key="5">
    <source>
        <dbReference type="ARBA" id="ARBA00023010"/>
    </source>
</evidence>
<proteinExistence type="predicted"/>
<dbReference type="GO" id="GO:0044613">
    <property type="term" value="C:nuclear pore central transport channel"/>
    <property type="evidence" value="ECO:0007669"/>
    <property type="project" value="TreeGrafter"/>
</dbReference>
<evidence type="ECO:0000256" key="4">
    <source>
        <dbReference type="ARBA" id="ARBA00022927"/>
    </source>
</evidence>
<evidence type="ECO:0000313" key="11">
    <source>
        <dbReference type="EMBL" id="EER35576.1"/>
    </source>
</evidence>
<dbReference type="GeneID" id="8297631"/>
<dbReference type="AlphaFoldDB" id="C5M2M6"/>
<evidence type="ECO:0000256" key="3">
    <source>
        <dbReference type="ARBA" id="ARBA00022816"/>
    </source>
</evidence>
<dbReference type="InterPro" id="IPR035979">
    <property type="entry name" value="RBD_domain_sf"/>
</dbReference>
<evidence type="ECO:0000256" key="9">
    <source>
        <dbReference type="SAM" id="MobiDB-lite"/>
    </source>
</evidence>
<feature type="region of interest" description="Disordered" evidence="9">
    <location>
        <begin position="1"/>
        <end position="70"/>
    </location>
</feature>
<dbReference type="PROSITE" id="PS51472">
    <property type="entry name" value="RRM_NUP35"/>
    <property type="match status" value="1"/>
</dbReference>
<dbReference type="KEGG" id="ctp:CTRG_00315"/>
<dbReference type="Pfam" id="PF05172">
    <property type="entry name" value="RRM_Nup35"/>
    <property type="match status" value="1"/>
</dbReference>
<reference evidence="11 12" key="1">
    <citation type="journal article" date="2009" name="Nature">
        <title>Evolution of pathogenicity and sexual reproduction in eight Candida genomes.</title>
        <authorList>
            <person name="Butler G."/>
            <person name="Rasmussen M.D."/>
            <person name="Lin M.F."/>
            <person name="Santos M.A."/>
            <person name="Sakthikumar S."/>
            <person name="Munro C.A."/>
            <person name="Rheinbay E."/>
            <person name="Grabherr M."/>
            <person name="Forche A."/>
            <person name="Reedy J.L."/>
            <person name="Agrafioti I."/>
            <person name="Arnaud M.B."/>
            <person name="Bates S."/>
            <person name="Brown A.J."/>
            <person name="Brunke S."/>
            <person name="Costanzo M.C."/>
            <person name="Fitzpatrick D.A."/>
            <person name="de Groot P.W."/>
            <person name="Harris D."/>
            <person name="Hoyer L.L."/>
            <person name="Hube B."/>
            <person name="Klis F.M."/>
            <person name="Kodira C."/>
            <person name="Lennard N."/>
            <person name="Logue M.E."/>
            <person name="Martin R."/>
            <person name="Neiman A.M."/>
            <person name="Nikolaou E."/>
            <person name="Quail M.A."/>
            <person name="Quinn J."/>
            <person name="Santos M.C."/>
            <person name="Schmitzberger F.F."/>
            <person name="Sherlock G."/>
            <person name="Shah P."/>
            <person name="Silverstein K.A."/>
            <person name="Skrzypek M.S."/>
            <person name="Soll D."/>
            <person name="Staggs R."/>
            <person name="Stansfield I."/>
            <person name="Stumpf M.P."/>
            <person name="Sudbery P.E."/>
            <person name="Srikantha T."/>
            <person name="Zeng Q."/>
            <person name="Berman J."/>
            <person name="Berriman M."/>
            <person name="Heitman J."/>
            <person name="Gow N.A."/>
            <person name="Lorenz M.C."/>
            <person name="Birren B.W."/>
            <person name="Kellis M."/>
            <person name="Cuomo C.A."/>
        </authorList>
    </citation>
    <scope>NUCLEOTIDE SEQUENCE [LARGE SCALE GENOMIC DNA]</scope>
    <source>
        <strain evidence="12">ATCC MYA-3404 / T1</strain>
    </source>
</reference>
<dbReference type="Proteomes" id="UP000002037">
    <property type="component" value="Unassembled WGS sequence"/>
</dbReference>
<dbReference type="Gene3D" id="3.30.70.330">
    <property type="match status" value="1"/>
</dbReference>
<feature type="compositionally biased region" description="Polar residues" evidence="9">
    <location>
        <begin position="10"/>
        <end position="22"/>
    </location>
</feature>
<dbReference type="EMBL" id="GG692395">
    <property type="protein sequence ID" value="EER35576.1"/>
    <property type="molecule type" value="Genomic_DNA"/>
</dbReference>
<dbReference type="HOGENOM" id="CLU_036683_0_0_1"/>
<keyword evidence="6 8" id="KW-0906">Nuclear pore complex</keyword>
<dbReference type="STRING" id="294747.C5M2M6"/>
<feature type="compositionally biased region" description="Low complexity" evidence="9">
    <location>
        <begin position="23"/>
        <end position="70"/>
    </location>
</feature>
<name>C5M2M6_CANTT</name>
<evidence type="ECO:0000259" key="10">
    <source>
        <dbReference type="PROSITE" id="PS51472"/>
    </source>
</evidence>
<accession>C5M2M6</accession>
<comment type="subcellular location">
    <subcellularLocation>
        <location evidence="1">Nucleus</location>
        <location evidence="1">Nuclear pore complex</location>
    </subcellularLocation>
</comment>
<evidence type="ECO:0000256" key="7">
    <source>
        <dbReference type="ARBA" id="ARBA00023242"/>
    </source>
</evidence>
<evidence type="ECO:0000256" key="6">
    <source>
        <dbReference type="ARBA" id="ARBA00023132"/>
    </source>
</evidence>
<dbReference type="GO" id="GO:0017056">
    <property type="term" value="F:structural constituent of nuclear pore"/>
    <property type="evidence" value="ECO:0007669"/>
    <property type="project" value="TreeGrafter"/>
</dbReference>
<dbReference type="GO" id="GO:0006607">
    <property type="term" value="P:NLS-bearing protein import into nucleus"/>
    <property type="evidence" value="ECO:0007669"/>
    <property type="project" value="TreeGrafter"/>
</dbReference>
<keyword evidence="7 8" id="KW-0539">Nucleus</keyword>
<feature type="region of interest" description="Disordered" evidence="9">
    <location>
        <begin position="82"/>
        <end position="109"/>
    </location>
</feature>
<dbReference type="InterPro" id="IPR012677">
    <property type="entry name" value="Nucleotide-bd_a/b_plait_sf"/>
</dbReference>
<dbReference type="PANTHER" id="PTHR21527">
    <property type="entry name" value="NUCLEOPORIN NUP35"/>
    <property type="match status" value="1"/>
</dbReference>
<dbReference type="OrthoDB" id="1733656at2759"/>
<gene>
    <name evidence="11" type="ORF">CTRG_00315</name>
</gene>
<feature type="region of interest" description="Disordered" evidence="9">
    <location>
        <begin position="384"/>
        <end position="407"/>
    </location>
</feature>
<dbReference type="CDD" id="cd12721">
    <property type="entry name" value="RRM_Nup53p_fungi"/>
    <property type="match status" value="1"/>
</dbReference>
<evidence type="ECO:0000313" key="12">
    <source>
        <dbReference type="Proteomes" id="UP000002037"/>
    </source>
</evidence>
<dbReference type="GO" id="GO:0044615">
    <property type="term" value="C:nuclear pore nuclear basket"/>
    <property type="evidence" value="ECO:0007669"/>
    <property type="project" value="TreeGrafter"/>
</dbReference>
<dbReference type="RefSeq" id="XP_002545534.1">
    <property type="nucleotide sequence ID" value="XM_002545488.1"/>
</dbReference>
<feature type="domain" description="RRM Nup35-type" evidence="10">
    <location>
        <begin position="242"/>
        <end position="348"/>
    </location>
</feature>
<keyword evidence="2 8" id="KW-0813">Transport</keyword>
<evidence type="ECO:0000256" key="1">
    <source>
        <dbReference type="ARBA" id="ARBA00004567"/>
    </source>
</evidence>
<sequence>MSTLFGAKPAQTNTFVSPFGVNQSQQQQQQQQQPQPSQQQALQPQSQSIQQSQVGTQQLNHQNQQQQPTWFQNQKKRTIPNHLVPKKKPSFHLGANNNNSKNKKSNALHPSLISDDQFNLLSFGTNNRKTITGPLLDKNTSVGSLFDLQLSNNTTIGDLTKIDETFDGSTDHIDSDLPPKKSMFDLGTESAKILTSDAKLDSFIHKDPKAFTNIFNRSSDLDGSKVEQSAEDKDPAKINHLKNYNSAIIVFGYPESLSLEIIKFFESFGKILEDFDNGSRNMNSTLLNLSTSQNSTNGKIIPIFSGKHWIKLTYDNPNSALQALQENGNVFNGSMIGVVPYHKSIIEKLEKKQIFANDDIGGGDLDIPLDKVYEIINKQSKAVNSQDIGNSTQPNGESATSSNNSYMNKLDIKPADDHFFLKSDQNGDKSKTVKANETKDHEKLGILGTISKYVFGFHDL</sequence>
<dbReference type="InterPro" id="IPR007846">
    <property type="entry name" value="RRM_NUP35_dom"/>
</dbReference>
<keyword evidence="5" id="KW-0811">Translocation</keyword>
<dbReference type="SUPFAM" id="SSF54928">
    <property type="entry name" value="RNA-binding domain, RBD"/>
    <property type="match status" value="1"/>
</dbReference>
<keyword evidence="12" id="KW-1185">Reference proteome</keyword>
<dbReference type="VEuPathDB" id="FungiDB:CTRG_00315"/>
<dbReference type="GO" id="GO:0003676">
    <property type="term" value="F:nucleic acid binding"/>
    <property type="evidence" value="ECO:0007669"/>
    <property type="project" value="InterPro"/>
</dbReference>
<keyword evidence="3 8" id="KW-0509">mRNA transport</keyword>
<dbReference type="eggNOG" id="ENOG502QWFW">
    <property type="taxonomic scope" value="Eukaryota"/>
</dbReference>
<evidence type="ECO:0000256" key="8">
    <source>
        <dbReference type="PROSITE-ProRule" id="PRU00804"/>
    </source>
</evidence>
<dbReference type="PANTHER" id="PTHR21527:SF6">
    <property type="entry name" value="NUCLEOPORIN NUP35"/>
    <property type="match status" value="1"/>
</dbReference>
<dbReference type="GO" id="GO:0006999">
    <property type="term" value="P:nuclear pore organization"/>
    <property type="evidence" value="ECO:0007669"/>
    <property type="project" value="TreeGrafter"/>
</dbReference>
<protein>
    <recommendedName>
        <fullName evidence="10">RRM Nup35-type domain-containing protein</fullName>
    </recommendedName>
</protein>
<evidence type="ECO:0000256" key="2">
    <source>
        <dbReference type="ARBA" id="ARBA00022448"/>
    </source>
</evidence>
<keyword evidence="4" id="KW-0653">Protein transport</keyword>
<dbReference type="GO" id="GO:0051028">
    <property type="term" value="P:mRNA transport"/>
    <property type="evidence" value="ECO:0007669"/>
    <property type="project" value="UniProtKB-UniRule"/>
</dbReference>
<dbReference type="GO" id="GO:0005543">
    <property type="term" value="F:phospholipid binding"/>
    <property type="evidence" value="ECO:0007669"/>
    <property type="project" value="TreeGrafter"/>
</dbReference>
<organism evidence="11 12">
    <name type="scientific">Candida tropicalis (strain ATCC MYA-3404 / T1)</name>
    <name type="common">Yeast</name>
    <dbReference type="NCBI Taxonomy" id="294747"/>
    <lineage>
        <taxon>Eukaryota</taxon>
        <taxon>Fungi</taxon>
        <taxon>Dikarya</taxon>
        <taxon>Ascomycota</taxon>
        <taxon>Saccharomycotina</taxon>
        <taxon>Pichiomycetes</taxon>
        <taxon>Debaryomycetaceae</taxon>
        <taxon>Candida/Lodderomyces clade</taxon>
        <taxon>Candida</taxon>
    </lineage>
</organism>